<dbReference type="PANTHER" id="PTHR11662">
    <property type="entry name" value="SOLUTE CARRIER FAMILY 17"/>
    <property type="match status" value="1"/>
</dbReference>
<keyword evidence="4" id="KW-0472">Membrane</keyword>
<dbReference type="GO" id="GO:0016020">
    <property type="term" value="C:membrane"/>
    <property type="evidence" value="ECO:0007669"/>
    <property type="project" value="UniProtKB-SubCell"/>
</dbReference>
<proteinExistence type="predicted"/>
<dbReference type="InterPro" id="IPR050382">
    <property type="entry name" value="MFS_Na/Anion_cotransporter"/>
</dbReference>
<comment type="subcellular location">
    <subcellularLocation>
        <location evidence="1">Membrane</location>
        <topology evidence="1">Multi-pass membrane protein</topology>
    </subcellularLocation>
</comment>
<protein>
    <submittedName>
        <fullName evidence="5">13437_t:CDS:1</fullName>
    </submittedName>
</protein>
<dbReference type="OrthoDB" id="6730379at2759"/>
<gene>
    <name evidence="5" type="ORF">RFULGI_LOCUS11611</name>
</gene>
<sequence length="124" mass="14078">MAIAIVYMAKEFKWNHTTQGLVSSSFYFGYITTQILGGMLTDKFGDYSGISKEELDWILKSKSSAYSDDNLDHYQSGSGDITITDDDLGILQSENDVLLPKDQTLSRPNNIQKIPWKLIFSRRE</sequence>
<evidence type="ECO:0000256" key="4">
    <source>
        <dbReference type="ARBA" id="ARBA00023136"/>
    </source>
</evidence>
<dbReference type="EMBL" id="CAJVPZ010025707">
    <property type="protein sequence ID" value="CAG8723337.1"/>
    <property type="molecule type" value="Genomic_DNA"/>
</dbReference>
<dbReference type="AlphaFoldDB" id="A0A9N9I656"/>
<keyword evidence="6" id="KW-1185">Reference proteome</keyword>
<evidence type="ECO:0000313" key="5">
    <source>
        <dbReference type="EMBL" id="CAG8723337.1"/>
    </source>
</evidence>
<dbReference type="PANTHER" id="PTHR11662:SF399">
    <property type="entry name" value="FI19708P1-RELATED"/>
    <property type="match status" value="1"/>
</dbReference>
<keyword evidence="3" id="KW-1133">Transmembrane helix</keyword>
<evidence type="ECO:0000256" key="2">
    <source>
        <dbReference type="ARBA" id="ARBA00022692"/>
    </source>
</evidence>
<dbReference type="SUPFAM" id="SSF103473">
    <property type="entry name" value="MFS general substrate transporter"/>
    <property type="match status" value="1"/>
</dbReference>
<reference evidence="5" key="1">
    <citation type="submission" date="2021-06" db="EMBL/GenBank/DDBJ databases">
        <authorList>
            <person name="Kallberg Y."/>
            <person name="Tangrot J."/>
            <person name="Rosling A."/>
        </authorList>
    </citation>
    <scope>NUCLEOTIDE SEQUENCE</scope>
    <source>
        <strain evidence="5">IN212</strain>
    </source>
</reference>
<dbReference type="Gene3D" id="1.20.1250.20">
    <property type="entry name" value="MFS general substrate transporter like domains"/>
    <property type="match status" value="1"/>
</dbReference>
<organism evidence="5 6">
    <name type="scientific">Racocetra fulgida</name>
    <dbReference type="NCBI Taxonomy" id="60492"/>
    <lineage>
        <taxon>Eukaryota</taxon>
        <taxon>Fungi</taxon>
        <taxon>Fungi incertae sedis</taxon>
        <taxon>Mucoromycota</taxon>
        <taxon>Glomeromycotina</taxon>
        <taxon>Glomeromycetes</taxon>
        <taxon>Diversisporales</taxon>
        <taxon>Gigasporaceae</taxon>
        <taxon>Racocetra</taxon>
    </lineage>
</organism>
<evidence type="ECO:0000313" key="6">
    <source>
        <dbReference type="Proteomes" id="UP000789396"/>
    </source>
</evidence>
<accession>A0A9N9I656</accession>
<feature type="non-terminal residue" evidence="5">
    <location>
        <position position="124"/>
    </location>
</feature>
<name>A0A9N9I656_9GLOM</name>
<dbReference type="Proteomes" id="UP000789396">
    <property type="component" value="Unassembled WGS sequence"/>
</dbReference>
<keyword evidence="2" id="KW-0812">Transmembrane</keyword>
<evidence type="ECO:0000256" key="1">
    <source>
        <dbReference type="ARBA" id="ARBA00004141"/>
    </source>
</evidence>
<comment type="caution">
    <text evidence="5">The sequence shown here is derived from an EMBL/GenBank/DDBJ whole genome shotgun (WGS) entry which is preliminary data.</text>
</comment>
<dbReference type="InterPro" id="IPR036259">
    <property type="entry name" value="MFS_trans_sf"/>
</dbReference>
<evidence type="ECO:0000256" key="3">
    <source>
        <dbReference type="ARBA" id="ARBA00022989"/>
    </source>
</evidence>